<comment type="caution">
    <text evidence="8">The sequence shown here is derived from an EMBL/GenBank/DDBJ whole genome shotgun (WGS) entry which is preliminary data.</text>
</comment>
<evidence type="ECO:0000256" key="2">
    <source>
        <dbReference type="ARBA" id="ARBA00001946"/>
    </source>
</evidence>
<dbReference type="PANTHER" id="PTHR12992:SF11">
    <property type="entry name" value="MITOCHONDRIAL COENZYME A DIPHOSPHATASE NUDT8"/>
    <property type="match status" value="1"/>
</dbReference>
<dbReference type="PATRIC" id="fig|1195763.3.peg.2880"/>
<dbReference type="EMBL" id="LDOT01000020">
    <property type="protein sequence ID" value="KLV04753.1"/>
    <property type="molecule type" value="Genomic_DNA"/>
</dbReference>
<dbReference type="OrthoDB" id="9802805at2"/>
<dbReference type="STRING" id="1195763.ABT56_13590"/>
<keyword evidence="9" id="KW-1185">Reference proteome</keyword>
<keyword evidence="4" id="KW-0378">Hydrolase</keyword>
<dbReference type="Pfam" id="PF00293">
    <property type="entry name" value="NUDIX"/>
    <property type="match status" value="1"/>
</dbReference>
<comment type="cofactor">
    <cofactor evidence="2">
        <name>Mg(2+)</name>
        <dbReference type="ChEBI" id="CHEBI:18420"/>
    </cofactor>
</comment>
<dbReference type="AlphaFoldDB" id="A0A0J1GYP6"/>
<evidence type="ECO:0000313" key="9">
    <source>
        <dbReference type="Proteomes" id="UP000036097"/>
    </source>
</evidence>
<accession>A0A0J1GYP6</accession>
<keyword evidence="5" id="KW-0460">Magnesium</keyword>
<feature type="domain" description="Nudix hydrolase" evidence="7">
    <location>
        <begin position="37"/>
        <end position="169"/>
    </location>
</feature>
<dbReference type="SUPFAM" id="SSF55811">
    <property type="entry name" value="Nudix"/>
    <property type="match status" value="1"/>
</dbReference>
<evidence type="ECO:0000256" key="4">
    <source>
        <dbReference type="ARBA" id="ARBA00022801"/>
    </source>
</evidence>
<dbReference type="PROSITE" id="PS51462">
    <property type="entry name" value="NUDIX"/>
    <property type="match status" value="1"/>
</dbReference>
<dbReference type="GO" id="GO:0010945">
    <property type="term" value="F:coenzyme A diphosphatase activity"/>
    <property type="evidence" value="ECO:0007669"/>
    <property type="project" value="InterPro"/>
</dbReference>
<name>A0A0J1GYP6_9GAMM</name>
<dbReference type="Gene3D" id="3.90.79.10">
    <property type="entry name" value="Nucleoside Triphosphate Pyrophosphohydrolase"/>
    <property type="match status" value="1"/>
</dbReference>
<dbReference type="InterPro" id="IPR015797">
    <property type="entry name" value="NUDIX_hydrolase-like_dom_sf"/>
</dbReference>
<evidence type="ECO:0000259" key="7">
    <source>
        <dbReference type="PROSITE" id="PS51462"/>
    </source>
</evidence>
<dbReference type="InterPro" id="IPR045121">
    <property type="entry name" value="CoAse"/>
</dbReference>
<evidence type="ECO:0000256" key="1">
    <source>
        <dbReference type="ARBA" id="ARBA00001936"/>
    </source>
</evidence>
<sequence>MPVSQHLISRFILSSPATYDTSHTQRIEQHLIPGKALKPAAVLIPLVIRDDGIHIIFTRRAKHLKHHPGQVSFPGGRYEVEDGDLIETAIRETHEETGILCNRSNIVGQLPSLATISGYIVTPYLSVIPAQYTPYLDPNEVDELFEAPASFVLNPMNMATLPISIKGQKHHIYSVSFGKYAIWGATAQMLKVLSKQLWHEKN</sequence>
<dbReference type="GO" id="GO:0046872">
    <property type="term" value="F:metal ion binding"/>
    <property type="evidence" value="ECO:0007669"/>
    <property type="project" value="UniProtKB-KW"/>
</dbReference>
<keyword evidence="3" id="KW-0479">Metal-binding</keyword>
<dbReference type="CDD" id="cd03426">
    <property type="entry name" value="NUDIX_CoAse_Nudt7"/>
    <property type="match status" value="1"/>
</dbReference>
<dbReference type="NCBIfam" id="NF007980">
    <property type="entry name" value="PRK10707.1"/>
    <property type="match status" value="1"/>
</dbReference>
<evidence type="ECO:0000256" key="6">
    <source>
        <dbReference type="ARBA" id="ARBA00023211"/>
    </source>
</evidence>
<dbReference type="Proteomes" id="UP000036097">
    <property type="component" value="Unassembled WGS sequence"/>
</dbReference>
<keyword evidence="6" id="KW-0464">Manganese</keyword>
<organism evidence="8 9">
    <name type="scientific">Photobacterium aquae</name>
    <dbReference type="NCBI Taxonomy" id="1195763"/>
    <lineage>
        <taxon>Bacteria</taxon>
        <taxon>Pseudomonadati</taxon>
        <taxon>Pseudomonadota</taxon>
        <taxon>Gammaproteobacteria</taxon>
        <taxon>Vibrionales</taxon>
        <taxon>Vibrionaceae</taxon>
        <taxon>Photobacterium</taxon>
    </lineage>
</organism>
<dbReference type="PANTHER" id="PTHR12992">
    <property type="entry name" value="NUDIX HYDROLASE"/>
    <property type="match status" value="1"/>
</dbReference>
<gene>
    <name evidence="8" type="ORF">ABT56_13590</name>
</gene>
<evidence type="ECO:0000256" key="5">
    <source>
        <dbReference type="ARBA" id="ARBA00022842"/>
    </source>
</evidence>
<dbReference type="InterPro" id="IPR000086">
    <property type="entry name" value="NUDIX_hydrolase_dom"/>
</dbReference>
<comment type="cofactor">
    <cofactor evidence="1">
        <name>Mn(2+)</name>
        <dbReference type="ChEBI" id="CHEBI:29035"/>
    </cofactor>
</comment>
<proteinExistence type="predicted"/>
<evidence type="ECO:0000313" key="8">
    <source>
        <dbReference type="EMBL" id="KLV04753.1"/>
    </source>
</evidence>
<evidence type="ECO:0000256" key="3">
    <source>
        <dbReference type="ARBA" id="ARBA00022723"/>
    </source>
</evidence>
<reference evidence="8 9" key="1">
    <citation type="submission" date="2015-05" db="EMBL/GenBank/DDBJ databases">
        <title>Photobacterium galathea sp. nov.</title>
        <authorList>
            <person name="Machado H."/>
            <person name="Gram L."/>
        </authorList>
    </citation>
    <scope>NUCLEOTIDE SEQUENCE [LARGE SCALE GENOMIC DNA]</scope>
    <source>
        <strain evidence="8 9">CGMCC 1.12159</strain>
    </source>
</reference>
<dbReference type="RefSeq" id="WP_047879427.1">
    <property type="nucleotide sequence ID" value="NZ_LDOT01000020.1"/>
</dbReference>
<protein>
    <submittedName>
        <fullName evidence="8">DNA mismatch repair protein MutT</fullName>
    </submittedName>
</protein>